<gene>
    <name evidence="2" type="ORF">PV09_02697</name>
</gene>
<dbReference type="PRINTS" id="PR00081">
    <property type="entry name" value="GDHRDH"/>
</dbReference>
<dbReference type="GO" id="GO:0016491">
    <property type="term" value="F:oxidoreductase activity"/>
    <property type="evidence" value="ECO:0007669"/>
    <property type="project" value="UniProtKB-KW"/>
</dbReference>
<evidence type="ECO:0008006" key="4">
    <source>
        <dbReference type="Google" id="ProtNLM"/>
    </source>
</evidence>
<keyword evidence="1" id="KW-0560">Oxidoreductase</keyword>
<accession>A0A0D1XTW7</accession>
<dbReference type="AlphaFoldDB" id="A0A0D1XTW7"/>
<evidence type="ECO:0000313" key="2">
    <source>
        <dbReference type="EMBL" id="KIW06221.1"/>
    </source>
</evidence>
<dbReference type="SUPFAM" id="SSF51735">
    <property type="entry name" value="NAD(P)-binding Rossmann-fold domains"/>
    <property type="match status" value="1"/>
</dbReference>
<dbReference type="VEuPathDB" id="FungiDB:PV09_02697"/>
<dbReference type="InParanoid" id="A0A0D1XTW7"/>
<name>A0A0D1XTW7_9PEZI</name>
<evidence type="ECO:0000313" key="3">
    <source>
        <dbReference type="Proteomes" id="UP000053259"/>
    </source>
</evidence>
<keyword evidence="3" id="KW-1185">Reference proteome</keyword>
<reference evidence="2 3" key="1">
    <citation type="submission" date="2015-01" db="EMBL/GenBank/DDBJ databases">
        <title>The Genome Sequence of Ochroconis gallopava CBS43764.</title>
        <authorList>
            <consortium name="The Broad Institute Genomics Platform"/>
            <person name="Cuomo C."/>
            <person name="de Hoog S."/>
            <person name="Gorbushina A."/>
            <person name="Stielow B."/>
            <person name="Teixiera M."/>
            <person name="Abouelleil A."/>
            <person name="Chapman S.B."/>
            <person name="Priest M."/>
            <person name="Young S.K."/>
            <person name="Wortman J."/>
            <person name="Nusbaum C."/>
            <person name="Birren B."/>
        </authorList>
    </citation>
    <scope>NUCLEOTIDE SEQUENCE [LARGE SCALE GENOMIC DNA]</scope>
    <source>
        <strain evidence="2 3">CBS 43764</strain>
    </source>
</reference>
<dbReference type="OrthoDB" id="542013at2759"/>
<dbReference type="PANTHER" id="PTHR43157:SF22">
    <property type="entry name" value="SHORT-CHAIN DEHYDROGENASE_REDUCTASE PHMF"/>
    <property type="match status" value="1"/>
</dbReference>
<organism evidence="2 3">
    <name type="scientific">Verruconis gallopava</name>
    <dbReference type="NCBI Taxonomy" id="253628"/>
    <lineage>
        <taxon>Eukaryota</taxon>
        <taxon>Fungi</taxon>
        <taxon>Dikarya</taxon>
        <taxon>Ascomycota</taxon>
        <taxon>Pezizomycotina</taxon>
        <taxon>Dothideomycetes</taxon>
        <taxon>Pleosporomycetidae</taxon>
        <taxon>Venturiales</taxon>
        <taxon>Sympoventuriaceae</taxon>
        <taxon>Verruconis</taxon>
    </lineage>
</organism>
<dbReference type="HOGENOM" id="CLU_010194_44_4_1"/>
<dbReference type="GeneID" id="27310670"/>
<dbReference type="Pfam" id="PF00106">
    <property type="entry name" value="adh_short"/>
    <property type="match status" value="1"/>
</dbReference>
<evidence type="ECO:0000256" key="1">
    <source>
        <dbReference type="ARBA" id="ARBA00023002"/>
    </source>
</evidence>
<dbReference type="RefSeq" id="XP_016216090.1">
    <property type="nucleotide sequence ID" value="XM_016355784.1"/>
</dbReference>
<dbReference type="STRING" id="253628.A0A0D1XTW7"/>
<protein>
    <recommendedName>
        <fullName evidence="4">Ketoreductase (KR) domain-containing protein</fullName>
    </recommendedName>
</protein>
<dbReference type="PANTHER" id="PTHR43157">
    <property type="entry name" value="PHOSPHATIDYLINOSITOL-GLYCAN BIOSYNTHESIS CLASS F PROTEIN-RELATED"/>
    <property type="match status" value="1"/>
</dbReference>
<dbReference type="EMBL" id="KN847535">
    <property type="protein sequence ID" value="KIW06221.1"/>
    <property type="molecule type" value="Genomic_DNA"/>
</dbReference>
<proteinExistence type="predicted"/>
<dbReference type="Proteomes" id="UP000053259">
    <property type="component" value="Unassembled WGS sequence"/>
</dbReference>
<dbReference type="InterPro" id="IPR036291">
    <property type="entry name" value="NAD(P)-bd_dom_sf"/>
</dbReference>
<dbReference type="Gene3D" id="3.40.50.720">
    <property type="entry name" value="NAD(P)-binding Rossmann-like Domain"/>
    <property type="match status" value="1"/>
</dbReference>
<dbReference type="InterPro" id="IPR002347">
    <property type="entry name" value="SDR_fam"/>
</dbReference>
<sequence>MDPFKLLQQKWNPPADPDVSFAGKTVIVTGGSSGLGFEAALKFARKGASKVILGVRSLANGQVAKDAIESKTGRKSSVEVWELEMGDYDSIKAFVKKAEGLEKVDIVVLNAGLLAKDYRVGKYGWEATLQVNVLSTSLLAILLLPKLRASKTAHWTPVIEIVSSGLHAKVNVSEAAENAPLEEYNKPEGFEGQQQYNRSKLLVQCVVRALAKRLQPNEETDPEVIITSVCPGACATGLGRELMTNFFIRMAAAVFFALFFRTAEQGARSFVSATIQGNAANGRFWKNDVFQPDAANISGEKGERLVDLVWYEVVRSLSKDVPEITGLVN</sequence>